<comment type="caution">
    <text evidence="2">The sequence shown here is derived from an EMBL/GenBank/DDBJ whole genome shotgun (WGS) entry which is preliminary data.</text>
</comment>
<reference evidence="2 3" key="1">
    <citation type="journal article" date="2010" name="Proc. Natl. Acad. Sci. U.S.A.">
        <title>Insights into evolution of multicellular fungi from the assembled chromosomes of the mushroom Coprinopsis cinerea (Coprinus cinereus).</title>
        <authorList>
            <person name="Stajich J.E."/>
            <person name="Wilke S.K."/>
            <person name="Ahren D."/>
            <person name="Au C.H."/>
            <person name="Birren B.W."/>
            <person name="Borodovsky M."/>
            <person name="Burns C."/>
            <person name="Canback B."/>
            <person name="Casselton L.A."/>
            <person name="Cheng C.K."/>
            <person name="Deng J."/>
            <person name="Dietrich F.S."/>
            <person name="Fargo D.C."/>
            <person name="Farman M.L."/>
            <person name="Gathman A.C."/>
            <person name="Goldberg J."/>
            <person name="Guigo R."/>
            <person name="Hoegger P.J."/>
            <person name="Hooker J.B."/>
            <person name="Huggins A."/>
            <person name="James T.Y."/>
            <person name="Kamada T."/>
            <person name="Kilaru S."/>
            <person name="Kodira C."/>
            <person name="Kues U."/>
            <person name="Kupfer D."/>
            <person name="Kwan H.S."/>
            <person name="Lomsadze A."/>
            <person name="Li W."/>
            <person name="Lilly W.W."/>
            <person name="Ma L.J."/>
            <person name="Mackey A.J."/>
            <person name="Manning G."/>
            <person name="Martin F."/>
            <person name="Muraguchi H."/>
            <person name="Natvig D.O."/>
            <person name="Palmerini H."/>
            <person name="Ramesh M.A."/>
            <person name="Rehmeyer C.J."/>
            <person name="Roe B.A."/>
            <person name="Shenoy N."/>
            <person name="Stanke M."/>
            <person name="Ter-Hovhannisyan V."/>
            <person name="Tunlid A."/>
            <person name="Velagapudi R."/>
            <person name="Vision T.J."/>
            <person name="Zeng Q."/>
            <person name="Zolan M.E."/>
            <person name="Pukkila P.J."/>
        </authorList>
    </citation>
    <scope>NUCLEOTIDE SEQUENCE [LARGE SCALE GENOMIC DNA]</scope>
    <source>
        <strain evidence="3">Okayama-7 / 130 / ATCC MYA-4618 / FGSC 9003</strain>
    </source>
</reference>
<feature type="region of interest" description="Disordered" evidence="1">
    <location>
        <begin position="170"/>
        <end position="198"/>
    </location>
</feature>
<evidence type="ECO:0000313" key="3">
    <source>
        <dbReference type="Proteomes" id="UP000001861"/>
    </source>
</evidence>
<feature type="compositionally biased region" description="Basic residues" evidence="1">
    <location>
        <begin position="1"/>
        <end position="10"/>
    </location>
</feature>
<organism evidence="2 3">
    <name type="scientific">Coprinopsis cinerea (strain Okayama-7 / 130 / ATCC MYA-4618 / FGSC 9003)</name>
    <name type="common">Inky cap fungus</name>
    <name type="synonym">Hormographiella aspergillata</name>
    <dbReference type="NCBI Taxonomy" id="240176"/>
    <lineage>
        <taxon>Eukaryota</taxon>
        <taxon>Fungi</taxon>
        <taxon>Dikarya</taxon>
        <taxon>Basidiomycota</taxon>
        <taxon>Agaricomycotina</taxon>
        <taxon>Agaricomycetes</taxon>
        <taxon>Agaricomycetidae</taxon>
        <taxon>Agaricales</taxon>
        <taxon>Agaricineae</taxon>
        <taxon>Psathyrellaceae</taxon>
        <taxon>Coprinopsis</taxon>
    </lineage>
</organism>
<dbReference type="InParanoid" id="A8N460"/>
<dbReference type="Proteomes" id="UP000001861">
    <property type="component" value="Unassembled WGS sequence"/>
</dbReference>
<feature type="region of interest" description="Disordered" evidence="1">
    <location>
        <begin position="1"/>
        <end position="47"/>
    </location>
</feature>
<dbReference type="VEuPathDB" id="FungiDB:CC1G_08810"/>
<keyword evidence="3" id="KW-1185">Reference proteome</keyword>
<dbReference type="RefSeq" id="XP_001829655.1">
    <property type="nucleotide sequence ID" value="XM_001829603.1"/>
</dbReference>
<feature type="compositionally biased region" description="Basic and acidic residues" evidence="1">
    <location>
        <begin position="32"/>
        <end position="47"/>
    </location>
</feature>
<dbReference type="EMBL" id="AACS02000001">
    <property type="protein sequence ID" value="EAU92187.1"/>
    <property type="molecule type" value="Genomic_DNA"/>
</dbReference>
<dbReference type="KEGG" id="cci:CC1G_08810"/>
<proteinExistence type="predicted"/>
<dbReference type="GeneID" id="6006088"/>
<accession>A8N460</accession>
<dbReference type="AlphaFoldDB" id="A8N460"/>
<name>A8N460_COPC7</name>
<evidence type="ECO:0000313" key="2">
    <source>
        <dbReference type="EMBL" id="EAU92187.1"/>
    </source>
</evidence>
<protein>
    <submittedName>
        <fullName evidence="2">Uncharacterized protein</fullName>
    </submittedName>
</protein>
<sequence>MAPRKGKKNSKSNVEQPQAEGQRPVGCSPRFAHADSKAKDTAKTTLDSLKETTREMVIRELEANPATRGIVKDKERLDKVVDECLRDSLKNSEKKIANISYKVMDRACTNAVIHTPFSAADDKTLKELDVEPLCIGPLTDKRIKALTDLVSRKKSSATVPITSEPCLVPDSNKALVGEGEKPRPAEGDSTPPRRSNRIIDKTDTEPLAHVAENVWKSEGKILTRNFEYVMYRVGQASEARSRTLIDLLIIHSGRTCEEQFRKPTFSFLELNVGDSALKHGEAGGPVEVPSAIRGGHVLSFTGRLDYATAGTTPGLAGNQQDVIQVKTLAELRKVIAGKLPGGDGFKIWILEAKRLMSIDELNAHLPQIIAQTIAVMKAAK</sequence>
<gene>
    <name evidence="2" type="ORF">CC1G_08810</name>
</gene>
<evidence type="ECO:0000256" key="1">
    <source>
        <dbReference type="SAM" id="MobiDB-lite"/>
    </source>
</evidence>